<dbReference type="Proteomes" id="UP001348492">
    <property type="component" value="Chromosome"/>
</dbReference>
<feature type="transmembrane region" description="Helical" evidence="1">
    <location>
        <begin position="12"/>
        <end position="41"/>
    </location>
</feature>
<evidence type="ECO:0000256" key="1">
    <source>
        <dbReference type="SAM" id="Phobius"/>
    </source>
</evidence>
<sequence>MNLNTNNTEKKRVSLTFFTLGIISLLIFPITILLSKIIYVLENPDIVFITLGDKWIYDLSFLSKFATFFSGILGIVLLTLAAYFFSKEGNK</sequence>
<accession>A0ABZ2EZR0</accession>
<keyword evidence="1" id="KW-0812">Transmembrane</keyword>
<gene>
    <name evidence="2" type="ORF">TEGL_38180</name>
</gene>
<keyword evidence="3" id="KW-1185">Reference proteome</keyword>
<dbReference type="EMBL" id="CP117523">
    <property type="protein sequence ID" value="WWD85350.1"/>
    <property type="molecule type" value="Genomic_DNA"/>
</dbReference>
<evidence type="ECO:0000313" key="2">
    <source>
        <dbReference type="EMBL" id="WWD85350.1"/>
    </source>
</evidence>
<keyword evidence="1" id="KW-1133">Transmembrane helix</keyword>
<keyword evidence="1" id="KW-0472">Membrane</keyword>
<feature type="transmembrane region" description="Helical" evidence="1">
    <location>
        <begin position="61"/>
        <end position="85"/>
    </location>
</feature>
<proteinExistence type="predicted"/>
<protein>
    <submittedName>
        <fullName evidence="2">Uncharacterized protein</fullName>
    </submittedName>
</protein>
<reference evidence="2 3" key="1">
    <citation type="journal article" date="2023" name="PLoS ONE">
        <title>Genome-based metabolic and phylogenomic analysis of three Terrisporobacter species.</title>
        <authorList>
            <person name="Boer T."/>
            <person name="Bengelsdorf F.R."/>
            <person name="Bomeke M."/>
            <person name="Daniel R."/>
            <person name="Poehlein A."/>
        </authorList>
    </citation>
    <scope>NUCLEOTIDE SEQUENCE [LARGE SCALE GENOMIC DNA]</scope>
    <source>
        <strain evidence="2 3">DSM 1288</strain>
    </source>
</reference>
<organism evidence="2 3">
    <name type="scientific">Terrisporobacter glycolicus ATCC 14880 = DSM 1288</name>
    <dbReference type="NCBI Taxonomy" id="1121315"/>
    <lineage>
        <taxon>Bacteria</taxon>
        <taxon>Bacillati</taxon>
        <taxon>Bacillota</taxon>
        <taxon>Clostridia</taxon>
        <taxon>Peptostreptococcales</taxon>
        <taxon>Peptostreptococcaceae</taxon>
        <taxon>Terrisporobacter</taxon>
    </lineage>
</organism>
<dbReference type="RefSeq" id="WP_018590038.1">
    <property type="nucleotide sequence ID" value="NZ_AUUB01000016.1"/>
</dbReference>
<name>A0ABZ2EZR0_9FIRM</name>
<evidence type="ECO:0000313" key="3">
    <source>
        <dbReference type="Proteomes" id="UP001348492"/>
    </source>
</evidence>